<dbReference type="Pfam" id="PF21762">
    <property type="entry name" value="DEDDh_C"/>
    <property type="match status" value="2"/>
</dbReference>
<organism evidence="2 3">
    <name type="scientific">Phyllosticta capitalensis</name>
    <dbReference type="NCBI Taxonomy" id="121624"/>
    <lineage>
        <taxon>Eukaryota</taxon>
        <taxon>Fungi</taxon>
        <taxon>Dikarya</taxon>
        <taxon>Ascomycota</taxon>
        <taxon>Pezizomycotina</taxon>
        <taxon>Dothideomycetes</taxon>
        <taxon>Dothideomycetes incertae sedis</taxon>
        <taxon>Botryosphaeriales</taxon>
        <taxon>Phyllostictaceae</taxon>
        <taxon>Phyllosticta</taxon>
    </lineage>
</organism>
<sequence length="466" mass="52309">MKTSPIETLGSLKRILGFGAAHSPPPPEVFTGTRRSVILVFHGYKNDIAALEDIGFDIEHNGVVAIFDTKQLVANEDSCEHLRKNGSNQIGLSDLVNVLRFNPPIEKHRPRDAKWKTLIQYAHNAGVDAYYTMWALLGIGALDLGSATAGRAPSFLDNPPILVSFATENYEHDHSVLTEVGVSVLDLAQVRDIKLEENFLAWAAHAQHTFHWIVRENANNRTRNSDYCEDHRDDFPSWMGESATTPQGDIGDAVRNAIFAKTPLLCRPRRTTPLPTYTPMDNRALEVELGEEHKLKWARLGARHNDMESNAAVMDEGSAEIAEDEDYMAIACPDALRGSDCKLGFQLPSAGGPGVFRTHADRSDCTSLHICTDFIRGDCRHKRHHDDLLHFKYTCWSLRAKGGLFKKIPCNKGKDCKYGHDFPELRAYHEINREVLSKRRWEIHHKEVEGRSIDHSMPNHPAFAGP</sequence>
<evidence type="ECO:0000259" key="1">
    <source>
        <dbReference type="Pfam" id="PF21762"/>
    </source>
</evidence>
<name>A0ABR1YW04_9PEZI</name>
<keyword evidence="3" id="KW-1185">Reference proteome</keyword>
<dbReference type="PANTHER" id="PTHR28083">
    <property type="entry name" value="GOOD FOR FULL DBP5 ACTIVITY PROTEIN 2"/>
    <property type="match status" value="1"/>
</dbReference>
<evidence type="ECO:0000313" key="2">
    <source>
        <dbReference type="EMBL" id="KAK8240386.1"/>
    </source>
</evidence>
<dbReference type="InterPro" id="IPR048519">
    <property type="entry name" value="Gfd2/YDR514C-like_C"/>
</dbReference>
<evidence type="ECO:0000313" key="3">
    <source>
        <dbReference type="Proteomes" id="UP001492380"/>
    </source>
</evidence>
<protein>
    <recommendedName>
        <fullName evidence="1">Gfd2/YDR514C-like C-terminal domain-containing protein</fullName>
    </recommendedName>
</protein>
<feature type="domain" description="Gfd2/YDR514C-like C-terminal" evidence="1">
    <location>
        <begin position="32"/>
        <end position="97"/>
    </location>
</feature>
<feature type="domain" description="Gfd2/YDR514C-like C-terminal" evidence="1">
    <location>
        <begin position="162"/>
        <end position="260"/>
    </location>
</feature>
<reference evidence="2 3" key="1">
    <citation type="submission" date="2024-04" db="EMBL/GenBank/DDBJ databases">
        <title>Phyllosticta paracitricarpa is synonymous to the EU quarantine fungus P. citricarpa based on phylogenomic analyses.</title>
        <authorList>
            <consortium name="Lawrence Berkeley National Laboratory"/>
            <person name="Van Ingen-Buijs V.A."/>
            <person name="Van Westerhoven A.C."/>
            <person name="Haridas S."/>
            <person name="Skiadas P."/>
            <person name="Martin F."/>
            <person name="Groenewald J.Z."/>
            <person name="Crous P.W."/>
            <person name="Seidl M.F."/>
        </authorList>
    </citation>
    <scope>NUCLEOTIDE SEQUENCE [LARGE SCALE GENOMIC DNA]</scope>
    <source>
        <strain evidence="2 3">CBS 123374</strain>
    </source>
</reference>
<gene>
    <name evidence="2" type="ORF">HDK90DRAFT_508873</name>
</gene>
<comment type="caution">
    <text evidence="2">The sequence shown here is derived from an EMBL/GenBank/DDBJ whole genome shotgun (WGS) entry which is preliminary data.</text>
</comment>
<dbReference type="InterPro" id="IPR040151">
    <property type="entry name" value="Gfd2/YDR514C-like"/>
</dbReference>
<proteinExistence type="predicted"/>
<dbReference type="PANTHER" id="PTHR28083:SF1">
    <property type="entry name" value="GOOD FOR FULL DBP5 ACTIVITY PROTEIN 2"/>
    <property type="match status" value="1"/>
</dbReference>
<dbReference type="EMBL" id="JBBWRZ010000003">
    <property type="protein sequence ID" value="KAK8240386.1"/>
    <property type="molecule type" value="Genomic_DNA"/>
</dbReference>
<dbReference type="Proteomes" id="UP001492380">
    <property type="component" value="Unassembled WGS sequence"/>
</dbReference>
<accession>A0ABR1YW04</accession>